<keyword evidence="14" id="KW-1207">Sterol metabolism</keyword>
<keyword evidence="11" id="KW-0732">Signal</keyword>
<dbReference type="SUPFAM" id="SSF48431">
    <property type="entry name" value="Lipovitellin-phosvitin complex, superhelical domain"/>
    <property type="match status" value="1"/>
</dbReference>
<dbReference type="SMART" id="SM00638">
    <property type="entry name" value="LPD_N"/>
    <property type="match status" value="1"/>
</dbReference>
<feature type="domain" description="Vitellogenin" evidence="19">
    <location>
        <begin position="40"/>
        <end position="720"/>
    </location>
</feature>
<dbReference type="PROSITE" id="PS51211">
    <property type="entry name" value="VITELLOGENIN"/>
    <property type="match status" value="1"/>
</dbReference>
<keyword evidence="15" id="KW-0753">Steroid metabolism</keyword>
<accession>A0A8W8KQN9</accession>
<dbReference type="SMART" id="SM00216">
    <property type="entry name" value="VWD"/>
    <property type="match status" value="1"/>
</dbReference>
<dbReference type="SMART" id="SM01169">
    <property type="entry name" value="DUF1943"/>
    <property type="match status" value="1"/>
</dbReference>
<dbReference type="PROSITE" id="PS51233">
    <property type="entry name" value="VWFD"/>
    <property type="match status" value="1"/>
</dbReference>
<keyword evidence="6" id="KW-0964">Secreted</keyword>
<dbReference type="Pfam" id="PF01347">
    <property type="entry name" value="Vitellogenin_N"/>
    <property type="match status" value="1"/>
</dbReference>
<keyword evidence="10" id="KW-0427">LDL</keyword>
<dbReference type="InterPro" id="IPR001846">
    <property type="entry name" value="VWF_type-D"/>
</dbReference>
<proteinExistence type="predicted"/>
<evidence type="ECO:0000256" key="12">
    <source>
        <dbReference type="ARBA" id="ARBA00023055"/>
    </source>
</evidence>
<dbReference type="PANTHER" id="PTHR13769:SF1">
    <property type="entry name" value="APOLIPOPROTEIN B-100"/>
    <property type="match status" value="1"/>
</dbReference>
<dbReference type="InterPro" id="IPR015816">
    <property type="entry name" value="Vitellinogen_b-sht_N"/>
</dbReference>
<dbReference type="EnsemblMetazoa" id="G2454.1">
    <property type="protein sequence ID" value="G2454.1:cds"/>
    <property type="gene ID" value="G2454"/>
</dbReference>
<keyword evidence="18" id="KW-0812">Transmembrane</keyword>
<dbReference type="GO" id="GO:0034361">
    <property type="term" value="C:very-low-density lipoprotein particle"/>
    <property type="evidence" value="ECO:0007669"/>
    <property type="project" value="UniProtKB-KW"/>
</dbReference>
<dbReference type="Gene3D" id="2.30.230.10">
    <property type="entry name" value="Lipovitellin, beta-sheet shell regions, chain A"/>
    <property type="match status" value="1"/>
</dbReference>
<evidence type="ECO:0000256" key="16">
    <source>
        <dbReference type="ARBA" id="ARBA00023313"/>
    </source>
</evidence>
<keyword evidence="12" id="KW-0445">Lipid transport</keyword>
<evidence type="ECO:0000256" key="18">
    <source>
        <dbReference type="SAM" id="Phobius"/>
    </source>
</evidence>
<dbReference type="Pfam" id="PF09172">
    <property type="entry name" value="Vit_open_b-sht"/>
    <property type="match status" value="1"/>
</dbReference>
<dbReference type="GO" id="GO:0005811">
    <property type="term" value="C:lipid droplet"/>
    <property type="evidence" value="ECO:0007669"/>
    <property type="project" value="UniProtKB-SubCell"/>
</dbReference>
<dbReference type="SUPFAM" id="SSF56968">
    <property type="entry name" value="Lipovitellin-phosvitin complex, beta-sheet shell regions"/>
    <property type="match status" value="2"/>
</dbReference>
<dbReference type="Proteomes" id="UP000005408">
    <property type="component" value="Unassembled WGS sequence"/>
</dbReference>
<dbReference type="InterPro" id="IPR052418">
    <property type="entry name" value="Apolipoprotein_B"/>
</dbReference>
<feature type="transmembrane region" description="Helical" evidence="18">
    <location>
        <begin position="5"/>
        <end position="24"/>
    </location>
</feature>
<keyword evidence="9" id="KW-0551">Lipid droplet</keyword>
<evidence type="ECO:0000313" key="22">
    <source>
        <dbReference type="Proteomes" id="UP000005408"/>
    </source>
</evidence>
<evidence type="ECO:0000256" key="8">
    <source>
        <dbReference type="ARBA" id="ARBA00022674"/>
    </source>
</evidence>
<evidence type="ECO:0000259" key="20">
    <source>
        <dbReference type="PROSITE" id="PS51233"/>
    </source>
</evidence>
<dbReference type="GO" id="GO:0008201">
    <property type="term" value="F:heparin binding"/>
    <property type="evidence" value="ECO:0007669"/>
    <property type="project" value="UniProtKB-KW"/>
</dbReference>
<keyword evidence="7" id="KW-0153">Cholesterol metabolism</keyword>
<keyword evidence="4" id="KW-0813">Transport</keyword>
<comment type="caution">
    <text evidence="17">Lacks conserved residue(s) required for the propagation of feature annotation.</text>
</comment>
<protein>
    <recommendedName>
        <fullName evidence="23">Vitellogenin domain-containing protein</fullName>
    </recommendedName>
</protein>
<evidence type="ECO:0000256" key="9">
    <source>
        <dbReference type="ARBA" id="ARBA00022677"/>
    </source>
</evidence>
<dbReference type="GO" id="GO:0005737">
    <property type="term" value="C:cytoplasm"/>
    <property type="evidence" value="ECO:0007669"/>
    <property type="project" value="UniProtKB-SubCell"/>
</dbReference>
<reference evidence="21" key="1">
    <citation type="submission" date="2022-08" db="UniProtKB">
        <authorList>
            <consortium name="EnsemblMetazoa"/>
        </authorList>
    </citation>
    <scope>IDENTIFICATION</scope>
    <source>
        <strain evidence="21">05x7-T-G4-1.051#20</strain>
    </source>
</reference>
<evidence type="ECO:0000256" key="3">
    <source>
        <dbReference type="ARBA" id="ARBA00004613"/>
    </source>
</evidence>
<keyword evidence="8" id="KW-0358">Heparin-binding</keyword>
<evidence type="ECO:0000256" key="6">
    <source>
        <dbReference type="ARBA" id="ARBA00022525"/>
    </source>
</evidence>
<evidence type="ECO:0000256" key="17">
    <source>
        <dbReference type="PROSITE-ProRule" id="PRU00557"/>
    </source>
</evidence>
<evidence type="ECO:0000256" key="14">
    <source>
        <dbReference type="ARBA" id="ARBA00023166"/>
    </source>
</evidence>
<organism evidence="21 22">
    <name type="scientific">Magallana gigas</name>
    <name type="common">Pacific oyster</name>
    <name type="synonym">Crassostrea gigas</name>
    <dbReference type="NCBI Taxonomy" id="29159"/>
    <lineage>
        <taxon>Eukaryota</taxon>
        <taxon>Metazoa</taxon>
        <taxon>Spiralia</taxon>
        <taxon>Lophotrochozoa</taxon>
        <taxon>Mollusca</taxon>
        <taxon>Bivalvia</taxon>
        <taxon>Autobranchia</taxon>
        <taxon>Pteriomorphia</taxon>
        <taxon>Ostreida</taxon>
        <taxon>Ostreoidea</taxon>
        <taxon>Ostreidae</taxon>
        <taxon>Magallana</taxon>
    </lineage>
</organism>
<evidence type="ECO:0000256" key="5">
    <source>
        <dbReference type="ARBA" id="ARBA00022490"/>
    </source>
</evidence>
<dbReference type="GO" id="GO:0034362">
    <property type="term" value="C:low-density lipoprotein particle"/>
    <property type="evidence" value="ECO:0007669"/>
    <property type="project" value="UniProtKB-KW"/>
</dbReference>
<evidence type="ECO:0000256" key="10">
    <source>
        <dbReference type="ARBA" id="ARBA00022710"/>
    </source>
</evidence>
<evidence type="ECO:0000256" key="2">
    <source>
        <dbReference type="ARBA" id="ARBA00004502"/>
    </source>
</evidence>
<keyword evidence="16" id="KW-0850">VLDL</keyword>
<evidence type="ECO:0000259" key="19">
    <source>
        <dbReference type="PROSITE" id="PS51211"/>
    </source>
</evidence>
<dbReference type="InterPro" id="IPR001747">
    <property type="entry name" value="Vitellogenin_N"/>
</dbReference>
<keyword evidence="18" id="KW-0472">Membrane</keyword>
<keyword evidence="5" id="KW-0963">Cytoplasm</keyword>
<dbReference type="Pfam" id="PF00094">
    <property type="entry name" value="VWD"/>
    <property type="match status" value="1"/>
</dbReference>
<evidence type="ECO:0000256" key="13">
    <source>
        <dbReference type="ARBA" id="ARBA00023098"/>
    </source>
</evidence>
<dbReference type="OrthoDB" id="6053481at2759"/>
<dbReference type="InterPro" id="IPR011030">
    <property type="entry name" value="Lipovitellin_superhlx_dom"/>
</dbReference>
<evidence type="ECO:0000313" key="21">
    <source>
        <dbReference type="EnsemblMetazoa" id="G2454.1:cds"/>
    </source>
</evidence>
<evidence type="ECO:0000256" key="7">
    <source>
        <dbReference type="ARBA" id="ARBA00022548"/>
    </source>
</evidence>
<name>A0A8W8KQN9_MAGGI</name>
<sequence>MSNGILNFVIGTILIFHLSAYIWGVKILKPDTCDKKHTWFLHGKTYHYLFTAISDSGFVGASESKAGFKYTCRFSVDVPRKCEGLLKIDHCDLYDRQPGADVLYNKSAKSDSFSKQMSKHSVYFQYHLGEVNREGIVTSEVEDPAILNIKRAILSSLQLKIMPVDQYDKEPHQQTDIFGACPTDYKVSECDPDVFYTERNLRLCEMPQIYSRPMNIFSMIQKPYGGYKIGKVLEAVYPFSSTVKCKHEVNRRHQLKMVNCLQQQIFEPTAYNGSVYASYMTNISQSLELKEVVQLDTRSVNRRIRGKKYVDILFEFETKNQAETTTENIDNVLHQLVDGMKNDNMEEVPGLYHQLVYTMKNSNSKTLLGNMKDILNCHGNNTVNCDSVHQYAEKDYFLDGLLSCGTHGCLEVFADCLKNGQVYDPIISSLFSYDLAINHKPSPEILSVLFDVCKNSSKFEHWLPLSIMVQRFLQETHTPEFQQDHIITGFVSHIAHEIGYTCQSDMWQLLDTLEKESKHDHLILMFKVLGNIGSVIQKFTSLSSQVDTIIKSTLLCVETTEIPYHLSKSALQAISTLNATADIRSSLLAVLYDIRREASLRTLAFVTLAETADEDLLTTLLDVLHTDPMDYMTMYMTSFIEGVMENEQPDRQGYRDLWKKVLKKDGRHLPSHYSFLVGRSLYIDLSRYFKLPLSSTFQGLQLELDMVYDPLKPSYQSTVIKLNYFNGKKHNILEVGTDMRGLVLQDGSKSYQGIFSMISLFKRIKDEVDKSDSVNPKEMFGNFHTELVQEIRGLFQRINYQGDKEALGGLLHLKVFGHEVAYVEAERLLELLSVKYLTTKGHEFLEVFMFHFNKGYNRIKTRSSQIMDLTKVLPTVSGASLNMTVLVLHTSATEVKAKLSLKNFLVGLGPLETLAHVSHQGAFEFLGQMTVTLPSLACKKARMVTRGVLRGALDVDAMLTAFKPSIEVLEHFKLTLFSRNDGMKKEFAFIKNKMVLMHGDEIDIEEVPFLPNYRGKFERCYAWSPLTDQEVCVSADYPNVTSSTSHAYFPLSGPSFASIFRKNSTFRDMKLTADYQKKKESIDIEIIIHTTGNTRNQVFNLTFSDFKGPFSSFTARMKTPSKNIKFDWINDKVISRVNGTNVTRKTRGITIETQGQHFYGIILKDNDTHVFFDLNPRNLSLEVFAPEFKLEMNLEIYFYYRHKFLKIQRKLFCTKTWPLLYPLHTNTKFASENGDKSVLLFEFEEKKNYINVNNTRNQNFSIHFGYPGQDIETEIGIKKSNGSLTDVEVEVSYLGQNQSQENLLIGAKIEEQDESTGGGYQYLFVVEQRHKYQVIVSTKVKNFSREIGADFNLTYKLLGTNDDFREKTTEIQKFVPDPDCRRLGLLGQQKVTVRANVTGNIVPLRLKHGPGDNIDYIMALTYPLCNNYIYLIGEGNVGKLVKGNGRNYWQWFTSSFLYGTHKEANIPREDLNTSVAAHFNLTLKSIFDSEYEHSLSILVLNNVDPSWFFNVSYMFQFLRNAQNKSDFFIQLKSHQDTPWQFVNYHLEKNLTLRRNNISRWWIELVTNFSNSYWSLNDNLTVIVLNNTSSLDYNATVRSKISFIPLNVTYGLAEKKRWGEFPDLQLYFSPENAEYSVMVNFITPSRLNITVTSEVKANKSHLLTLDMELTGPTQLTNTLHWDADKTSIPLKLRGLGVLKGIIAQSLLKASGTMMTNLRKTLPEKDVPFLNMTVREFFEDHLKPFLHTVPFTNTLNGLLQYKLILNNATGSIFYWHMDVYIAKLFKLLGSSLKNTPSILLGTSDNLQRIVVDVLTKGKLVWVTPIPVKLSNFFRSELGIGQRYIKYLASVSRSGELHSSNHVARIENFRNIKTFDGNAYTIPVSDLECKHLLTADFQQGKFAVVLSVNEISLLTVTQSVTVDAQGRLFLGDCDTPVTSFPQIQKEIQIKRRSNKSIHIKTDYGISLTFNIIRNDCRLELTPKFRNQTLGLLGNPDSEKGTDWRNPDGELMLNLGQFLPDYALGHPKYCHQLKEPQDVSHLYKEVGLANPKVIPVDIVLVALETTKMAEGLDSVLLDFIKSLKKRFTDINIGVLISGSKNIINPHQYFMDAKLINSTTLEEIWRTEITTEASLLLNMAASYPYRTHSHKIILLLSPNYDVLNGSSSRDLNTLFDQRKITLYMASNYAGFKNNVLGVGWDSAAIMHQSRRYEMMSFPKSEVADILEDTSGALFDLEPIMSKDLSKIDTLSKYLHEESSRNSQCLQI</sequence>
<feature type="domain" description="VWFD" evidence="20">
    <location>
        <begin position="1859"/>
        <end position="2027"/>
    </location>
</feature>
<dbReference type="GO" id="GO:0008203">
    <property type="term" value="P:cholesterol metabolic process"/>
    <property type="evidence" value="ECO:0007669"/>
    <property type="project" value="UniProtKB-KW"/>
</dbReference>
<dbReference type="Gene3D" id="1.25.10.20">
    <property type="entry name" value="Vitellinogen, superhelical"/>
    <property type="match status" value="1"/>
</dbReference>
<evidence type="ECO:0000256" key="1">
    <source>
        <dbReference type="ARBA" id="ARBA00004496"/>
    </source>
</evidence>
<dbReference type="GO" id="GO:0005319">
    <property type="term" value="F:lipid transporter activity"/>
    <property type="evidence" value="ECO:0007669"/>
    <property type="project" value="InterPro"/>
</dbReference>
<keyword evidence="18" id="KW-1133">Transmembrane helix</keyword>
<comment type="subcellular location">
    <subcellularLocation>
        <location evidence="1">Cytoplasm</location>
    </subcellularLocation>
    <subcellularLocation>
        <location evidence="2">Lipid droplet</location>
    </subcellularLocation>
    <subcellularLocation>
        <location evidence="3">Secreted</location>
    </subcellularLocation>
</comment>
<dbReference type="InterPro" id="IPR015255">
    <property type="entry name" value="Vitellinogen_open_b-sht"/>
</dbReference>
<evidence type="ECO:0000256" key="15">
    <source>
        <dbReference type="ARBA" id="ARBA00023221"/>
    </source>
</evidence>
<dbReference type="PANTHER" id="PTHR13769">
    <property type="entry name" value="APOLIPOPROTEIN B"/>
    <property type="match status" value="1"/>
</dbReference>
<keyword evidence="22" id="KW-1185">Reference proteome</keyword>
<evidence type="ECO:0008006" key="23">
    <source>
        <dbReference type="Google" id="ProtNLM"/>
    </source>
</evidence>
<keyword evidence="13" id="KW-0443">Lipid metabolism</keyword>
<dbReference type="InterPro" id="IPR015819">
    <property type="entry name" value="Lipid_transp_b-sht_shell"/>
</dbReference>
<evidence type="ECO:0000256" key="4">
    <source>
        <dbReference type="ARBA" id="ARBA00022448"/>
    </source>
</evidence>
<dbReference type="OMA" id="SHAYFPL"/>
<evidence type="ECO:0000256" key="11">
    <source>
        <dbReference type="ARBA" id="ARBA00022729"/>
    </source>
</evidence>